<feature type="compositionally biased region" description="Basic and acidic residues" evidence="4">
    <location>
        <begin position="130"/>
        <end position="139"/>
    </location>
</feature>
<evidence type="ECO:0000313" key="8">
    <source>
        <dbReference type="Proteomes" id="UP000001349"/>
    </source>
</evidence>
<dbReference type="STRING" id="394503.Ccel_2076"/>
<dbReference type="Proteomes" id="UP000001349">
    <property type="component" value="Chromosome"/>
</dbReference>
<dbReference type="HOGENOM" id="CLU_730970_0_0_9"/>
<dbReference type="Pfam" id="PF13490">
    <property type="entry name" value="zf-HC2"/>
    <property type="match status" value="1"/>
</dbReference>
<dbReference type="AlphaFoldDB" id="B8I3Y8"/>
<accession>B8I3Y8</accession>
<evidence type="ECO:0000256" key="2">
    <source>
        <dbReference type="ARBA" id="ARBA00024438"/>
    </source>
</evidence>
<evidence type="ECO:0000256" key="3">
    <source>
        <dbReference type="SAM" id="Coils"/>
    </source>
</evidence>
<keyword evidence="8" id="KW-1185">Reference proteome</keyword>
<feature type="region of interest" description="Disordered" evidence="4">
    <location>
        <begin position="122"/>
        <end position="222"/>
    </location>
</feature>
<keyword evidence="5" id="KW-1133">Transmembrane helix</keyword>
<name>B8I3Y8_RUMCH</name>
<feature type="compositionally biased region" description="Basic and acidic residues" evidence="4">
    <location>
        <begin position="211"/>
        <end position="222"/>
    </location>
</feature>
<reference evidence="7 8" key="1">
    <citation type="submission" date="2009-01" db="EMBL/GenBank/DDBJ databases">
        <title>Complete sequence of Clostridium cellulolyticum H10.</title>
        <authorList>
            <consortium name="US DOE Joint Genome Institute"/>
            <person name="Lucas S."/>
            <person name="Copeland A."/>
            <person name="Lapidus A."/>
            <person name="Glavina del Rio T."/>
            <person name="Dalin E."/>
            <person name="Tice H."/>
            <person name="Bruce D."/>
            <person name="Goodwin L."/>
            <person name="Pitluck S."/>
            <person name="Chertkov O."/>
            <person name="Saunders E."/>
            <person name="Brettin T."/>
            <person name="Detter J.C."/>
            <person name="Han C."/>
            <person name="Larimer F."/>
            <person name="Land M."/>
            <person name="Hauser L."/>
            <person name="Kyrpides N."/>
            <person name="Ivanova N."/>
            <person name="Zhou J."/>
            <person name="Richardson P."/>
        </authorList>
    </citation>
    <scope>NUCLEOTIDE SEQUENCE [LARGE SCALE GENOMIC DNA]</scope>
    <source>
        <strain evidence="8">ATCC 35319 / DSM 5812 / JCM 6584 / H10</strain>
    </source>
</reference>
<feature type="compositionally biased region" description="Polar residues" evidence="4">
    <location>
        <begin position="145"/>
        <end position="187"/>
    </location>
</feature>
<dbReference type="RefSeq" id="WP_015925523.1">
    <property type="nucleotide sequence ID" value="NC_011898.1"/>
</dbReference>
<evidence type="ECO:0000256" key="1">
    <source>
        <dbReference type="ARBA" id="ARBA00024353"/>
    </source>
</evidence>
<keyword evidence="3" id="KW-0175">Coiled coil</keyword>
<sequence length="384" mass="43896">MDFCKESTHYVSLYIDDMLEESTKREFEKHMNECDRCAEKVKEALALVELLRESDDIMLPQKFSSSLHNRLVEVAENQKENKGKLFIYNKKLIAGLSTAAVLVVSLLAYSLLPQTPHNRQMTSISADITAPKEVKDSTKDANVSGKESTQESTQKSTQESNTQTGDIYVTQPSSDKLAADNSSTTQHYTKKRVFEKKDENKALLKSSKSTKKTDEESKEKTESVYKTKIAEQTISLQYFTNTAEMTLNSALDKENEDEALKGLMLELGGNELTSDDETIVIMTQKNYIDYVIPLDSFTKIQQLAYEKYNLELSIKLPVTKENITEQYKELEKQMDELTEKINDMEIKGNDTLILEKERNNLSQKMDEIIKNNGMITIRIFFEDK</sequence>
<dbReference type="SMR" id="B8I3Y8"/>
<keyword evidence="5 7" id="KW-0812">Transmembrane</keyword>
<evidence type="ECO:0000256" key="5">
    <source>
        <dbReference type="SAM" id="Phobius"/>
    </source>
</evidence>
<protein>
    <recommendedName>
        <fullName evidence="2">Anti-sigma-W factor RsiW</fullName>
    </recommendedName>
</protein>
<proteinExistence type="inferred from homology"/>
<evidence type="ECO:0000256" key="4">
    <source>
        <dbReference type="SAM" id="MobiDB-lite"/>
    </source>
</evidence>
<feature type="domain" description="Putative zinc-finger" evidence="6">
    <location>
        <begin position="4"/>
        <end position="38"/>
    </location>
</feature>
<dbReference type="Gene3D" id="1.10.10.1320">
    <property type="entry name" value="Anti-sigma factor, zinc-finger domain"/>
    <property type="match status" value="1"/>
</dbReference>
<organism evidence="7 8">
    <name type="scientific">Ruminiclostridium cellulolyticum (strain ATCC 35319 / DSM 5812 / JCM 6584 / H10)</name>
    <name type="common">Clostridium cellulolyticum</name>
    <dbReference type="NCBI Taxonomy" id="394503"/>
    <lineage>
        <taxon>Bacteria</taxon>
        <taxon>Bacillati</taxon>
        <taxon>Bacillota</taxon>
        <taxon>Clostridia</taxon>
        <taxon>Eubacteriales</taxon>
        <taxon>Oscillospiraceae</taxon>
        <taxon>Ruminiclostridium</taxon>
    </lineage>
</organism>
<dbReference type="InterPro" id="IPR027383">
    <property type="entry name" value="Znf_put"/>
</dbReference>
<evidence type="ECO:0000259" key="6">
    <source>
        <dbReference type="Pfam" id="PF13490"/>
    </source>
</evidence>
<evidence type="ECO:0000313" key="7">
    <source>
        <dbReference type="EMBL" id="ACL76421.1"/>
    </source>
</evidence>
<feature type="coiled-coil region" evidence="3">
    <location>
        <begin position="320"/>
        <end position="347"/>
    </location>
</feature>
<dbReference type="KEGG" id="cce:Ccel_2076"/>
<comment type="similarity">
    <text evidence="1">Belongs to the zinc-associated anti-sigma factor (ZAS) superfamily. Anti-sigma-W factor family.</text>
</comment>
<dbReference type="OrthoDB" id="9808253at2"/>
<keyword evidence="5" id="KW-0472">Membrane</keyword>
<feature type="transmembrane region" description="Helical" evidence="5">
    <location>
        <begin position="92"/>
        <end position="112"/>
    </location>
</feature>
<dbReference type="InterPro" id="IPR041916">
    <property type="entry name" value="Anti_sigma_zinc_sf"/>
</dbReference>
<gene>
    <name evidence="7" type="ordered locus">Ccel_2076</name>
</gene>
<dbReference type="EMBL" id="CP001348">
    <property type="protein sequence ID" value="ACL76421.1"/>
    <property type="molecule type" value="Genomic_DNA"/>
</dbReference>
<dbReference type="eggNOG" id="COG5662">
    <property type="taxonomic scope" value="Bacteria"/>
</dbReference>